<protein>
    <submittedName>
        <fullName evidence="1">Erythromycin esterase</fullName>
    </submittedName>
</protein>
<dbReference type="RefSeq" id="WP_170123340.1">
    <property type="nucleotide sequence ID" value="NZ_QKLU01000004.1"/>
</dbReference>
<dbReference type="AlphaFoldDB" id="A0A318UDG9"/>
<dbReference type="PANTHER" id="PTHR31299:SF0">
    <property type="entry name" value="ESTERASE, PUTATIVE (AFU_ORTHOLOGUE AFUA_1G05850)-RELATED"/>
    <property type="match status" value="1"/>
</dbReference>
<comment type="caution">
    <text evidence="1">The sequence shown here is derived from an EMBL/GenBank/DDBJ whole genome shotgun (WGS) entry which is preliminary data.</text>
</comment>
<gene>
    <name evidence="1" type="ORF">B0O44_104616</name>
</gene>
<dbReference type="EMBL" id="QKLU01000004">
    <property type="protein sequence ID" value="PYF74444.1"/>
    <property type="molecule type" value="Genomic_DNA"/>
</dbReference>
<dbReference type="Pfam" id="PF05139">
    <property type="entry name" value="Erythro_esteras"/>
    <property type="match status" value="2"/>
</dbReference>
<proteinExistence type="predicted"/>
<name>A0A318UDG9_9SPHI</name>
<dbReference type="GO" id="GO:0046677">
    <property type="term" value="P:response to antibiotic"/>
    <property type="evidence" value="ECO:0007669"/>
    <property type="project" value="InterPro"/>
</dbReference>
<dbReference type="Proteomes" id="UP000248198">
    <property type="component" value="Unassembled WGS sequence"/>
</dbReference>
<dbReference type="InterPro" id="IPR007815">
    <property type="entry name" value="Emycin_Estase"/>
</dbReference>
<keyword evidence="2" id="KW-1185">Reference proteome</keyword>
<evidence type="ECO:0000313" key="1">
    <source>
        <dbReference type="EMBL" id="PYF74444.1"/>
    </source>
</evidence>
<dbReference type="CDD" id="cd14728">
    <property type="entry name" value="Ere-like"/>
    <property type="match status" value="1"/>
</dbReference>
<organism evidence="1 2">
    <name type="scientific">Pedobacter nutrimenti</name>
    <dbReference type="NCBI Taxonomy" id="1241337"/>
    <lineage>
        <taxon>Bacteria</taxon>
        <taxon>Pseudomonadati</taxon>
        <taxon>Bacteroidota</taxon>
        <taxon>Sphingobacteriia</taxon>
        <taxon>Sphingobacteriales</taxon>
        <taxon>Sphingobacteriaceae</taxon>
        <taxon>Pedobacter</taxon>
    </lineage>
</organism>
<evidence type="ECO:0000313" key="2">
    <source>
        <dbReference type="Proteomes" id="UP000248198"/>
    </source>
</evidence>
<reference evidence="1 2" key="1">
    <citation type="submission" date="2018-06" db="EMBL/GenBank/DDBJ databases">
        <title>Genomic Encyclopedia of Archaeal and Bacterial Type Strains, Phase II (KMG-II): from individual species to whole genera.</title>
        <authorList>
            <person name="Goeker M."/>
        </authorList>
    </citation>
    <scope>NUCLEOTIDE SEQUENCE [LARGE SCALE GENOMIC DNA]</scope>
    <source>
        <strain evidence="1 2">DSM 27372</strain>
    </source>
</reference>
<sequence>MTYLLLISSVFSVYAQDNNISWINKNARPLQADTSKSLSDLDFLSGTLKDNTIFAIGEASHGTREFYNHKKRIIEYLILHLNYKSLGFEISDSAMEPINQYLLTGTGNLKDLMKGFYLYNTTEIYDLFQFIRTHNKKQAPAEQVQLFGFDRMEYAPMPLERDQLMAQNIIINQNTTHNKTIIWAHNVHIAKDTTMAQYQGMGYHLNKKFGNKLYALGFDTYKGSVNVITGNGFEKYEFQSAKDTFSALLASAKYPDFFIALSGTDNPLKGVISKMTNIYANWTEGRSLPVNPGSDFDGMIFIRESHASALMK</sequence>
<accession>A0A318UDG9</accession>
<dbReference type="Gene3D" id="3.30.1870.10">
    <property type="entry name" value="EreA-like, domain 2"/>
    <property type="match status" value="1"/>
</dbReference>
<dbReference type="Gene3D" id="3.40.1660.10">
    <property type="entry name" value="EreA-like (biosynthetic domain)"/>
    <property type="match status" value="2"/>
</dbReference>
<dbReference type="InterPro" id="IPR052036">
    <property type="entry name" value="Hydrolase/PRTase-associated"/>
</dbReference>
<dbReference type="SUPFAM" id="SSF159501">
    <property type="entry name" value="EreA/ChaN-like"/>
    <property type="match status" value="1"/>
</dbReference>
<dbReference type="PANTHER" id="PTHR31299">
    <property type="entry name" value="ESTERASE, PUTATIVE (AFU_ORTHOLOGUE AFUA_1G05850)-RELATED"/>
    <property type="match status" value="1"/>
</dbReference>